<evidence type="ECO:0000256" key="7">
    <source>
        <dbReference type="ARBA" id="ARBA00022977"/>
    </source>
</evidence>
<dbReference type="InterPro" id="IPR009014">
    <property type="entry name" value="Transketo_C/PFOR_II"/>
</dbReference>
<evidence type="ECO:0000256" key="1">
    <source>
        <dbReference type="ARBA" id="ARBA00004980"/>
    </source>
</evidence>
<dbReference type="AlphaFoldDB" id="A0AAE9T3K5"/>
<comment type="subunit">
    <text evidence="3 11">Homodimer.</text>
</comment>
<proteinExistence type="inferred from homology"/>
<dbReference type="RefSeq" id="WP_137739354.1">
    <property type="nucleotide sequence ID" value="NZ_CP090065.1"/>
</dbReference>
<dbReference type="GO" id="GO:0016114">
    <property type="term" value="P:terpenoid biosynthetic process"/>
    <property type="evidence" value="ECO:0007669"/>
    <property type="project" value="UniProtKB-UniRule"/>
</dbReference>
<dbReference type="GO" id="GO:0008661">
    <property type="term" value="F:1-deoxy-D-xylulose-5-phosphate synthase activity"/>
    <property type="evidence" value="ECO:0007669"/>
    <property type="project" value="UniProtKB-UniRule"/>
</dbReference>
<dbReference type="Pfam" id="PF02780">
    <property type="entry name" value="Transketolase_C"/>
    <property type="match status" value="1"/>
</dbReference>
<dbReference type="Gene3D" id="3.40.50.970">
    <property type="match status" value="2"/>
</dbReference>
<dbReference type="CDD" id="cd02007">
    <property type="entry name" value="TPP_DXS"/>
    <property type="match status" value="1"/>
</dbReference>
<dbReference type="GO" id="GO:0009228">
    <property type="term" value="P:thiamine biosynthetic process"/>
    <property type="evidence" value="ECO:0007669"/>
    <property type="project" value="UniProtKB-UniRule"/>
</dbReference>
<dbReference type="GO" id="GO:0030976">
    <property type="term" value="F:thiamine pyrophosphate binding"/>
    <property type="evidence" value="ECO:0007669"/>
    <property type="project" value="UniProtKB-UniRule"/>
</dbReference>
<evidence type="ECO:0000313" key="13">
    <source>
        <dbReference type="EMBL" id="MEQ9937239.1"/>
    </source>
</evidence>
<dbReference type="PANTHER" id="PTHR43322:SF5">
    <property type="entry name" value="1-DEOXY-D-XYLULOSE-5-PHOSPHATE SYNTHASE, CHLOROPLASTIC"/>
    <property type="match status" value="1"/>
</dbReference>
<evidence type="ECO:0000313" key="14">
    <source>
        <dbReference type="EMBL" id="UVO09474.1"/>
    </source>
</evidence>
<evidence type="ECO:0000256" key="4">
    <source>
        <dbReference type="ARBA" id="ARBA00022679"/>
    </source>
</evidence>
<evidence type="ECO:0000313" key="16">
    <source>
        <dbReference type="Proteomes" id="UP001463408"/>
    </source>
</evidence>
<comment type="similarity">
    <text evidence="2 11">Belongs to the transketolase family. DXPS subfamily.</text>
</comment>
<dbReference type="PROSITE" id="PS00801">
    <property type="entry name" value="TRANSKETOLASE_1"/>
    <property type="match status" value="1"/>
</dbReference>
<dbReference type="SUPFAM" id="SSF52922">
    <property type="entry name" value="TK C-terminal domain-like"/>
    <property type="match status" value="1"/>
</dbReference>
<dbReference type="CDD" id="cd07033">
    <property type="entry name" value="TPP_PYR_DXS_TK_like"/>
    <property type="match status" value="1"/>
</dbReference>
<evidence type="ECO:0000256" key="9">
    <source>
        <dbReference type="ARBA" id="ARBA00023229"/>
    </source>
</evidence>
<evidence type="ECO:0000256" key="11">
    <source>
        <dbReference type="HAMAP-Rule" id="MF_00315"/>
    </source>
</evidence>
<dbReference type="GO" id="GO:0019288">
    <property type="term" value="P:isopentenyl diphosphate biosynthetic process, methylerythritol 4-phosphate pathway"/>
    <property type="evidence" value="ECO:0007669"/>
    <property type="project" value="TreeGrafter"/>
</dbReference>
<reference evidence="14" key="1">
    <citation type="submission" date="2021-12" db="EMBL/GenBank/DDBJ databases">
        <title>Genome sequence of novel Pectobacterium sp. causing blackleg.</title>
        <authorList>
            <person name="Wang J."/>
        </authorList>
    </citation>
    <scope>NUCLEOTIDE SEQUENCE</scope>
    <source>
        <strain evidence="14">BY21311</strain>
    </source>
</reference>
<gene>
    <name evidence="11 14" type="primary">dxs</name>
    <name evidence="13" type="ORF">ABRQ07_06330</name>
    <name evidence="14" type="ORF">LW347_05780</name>
</gene>
<evidence type="ECO:0000256" key="8">
    <source>
        <dbReference type="ARBA" id="ARBA00023052"/>
    </source>
</evidence>
<feature type="domain" description="Transketolase-like pyrimidine-binding" evidence="12">
    <location>
        <begin position="320"/>
        <end position="485"/>
    </location>
</feature>
<dbReference type="SMART" id="SM00861">
    <property type="entry name" value="Transket_pyr"/>
    <property type="match status" value="1"/>
</dbReference>
<dbReference type="FunFam" id="3.40.50.970:FF:000005">
    <property type="entry name" value="1-deoxy-D-xylulose-5-phosphate synthase"/>
    <property type="match status" value="1"/>
</dbReference>
<dbReference type="EMBL" id="JBEHEF010000004">
    <property type="protein sequence ID" value="MEQ9937239.1"/>
    <property type="molecule type" value="Genomic_DNA"/>
</dbReference>
<dbReference type="Pfam" id="PF02779">
    <property type="entry name" value="Transket_pyr"/>
    <property type="match status" value="1"/>
</dbReference>
<dbReference type="GO" id="GO:0005829">
    <property type="term" value="C:cytosol"/>
    <property type="evidence" value="ECO:0007669"/>
    <property type="project" value="TreeGrafter"/>
</dbReference>
<feature type="binding site" evidence="11">
    <location>
        <begin position="121"/>
        <end position="123"/>
    </location>
    <ligand>
        <name>thiamine diphosphate</name>
        <dbReference type="ChEBI" id="CHEBI:58937"/>
    </ligand>
</feature>
<keyword evidence="5 11" id="KW-0479">Metal-binding</keyword>
<dbReference type="InterPro" id="IPR020826">
    <property type="entry name" value="Transketolase_BS"/>
</dbReference>
<dbReference type="FunFam" id="3.40.50.920:FF:000002">
    <property type="entry name" value="1-deoxy-D-xylulose-5-phosphate synthase"/>
    <property type="match status" value="1"/>
</dbReference>
<evidence type="ECO:0000256" key="6">
    <source>
        <dbReference type="ARBA" id="ARBA00022842"/>
    </source>
</evidence>
<comment type="pathway">
    <text evidence="1 11">Metabolic intermediate biosynthesis; 1-deoxy-D-xylulose 5-phosphate biosynthesis; 1-deoxy-D-xylulose 5-phosphate from D-glyceraldehyde 3-phosphate and pyruvate: step 1/1.</text>
</comment>
<evidence type="ECO:0000256" key="10">
    <source>
        <dbReference type="ARBA" id="ARBA00055605"/>
    </source>
</evidence>
<comment type="cofactor">
    <cofactor evidence="11">
        <name>thiamine diphosphate</name>
        <dbReference type="ChEBI" id="CHEBI:58937"/>
    </cofactor>
    <text evidence="11">Binds 1 thiamine pyrophosphate per subunit.</text>
</comment>
<feature type="binding site" evidence="11">
    <location>
        <position position="371"/>
    </location>
    <ligand>
        <name>thiamine diphosphate</name>
        <dbReference type="ChEBI" id="CHEBI:58937"/>
    </ligand>
</feature>
<evidence type="ECO:0000256" key="3">
    <source>
        <dbReference type="ARBA" id="ARBA00011738"/>
    </source>
</evidence>
<protein>
    <recommendedName>
        <fullName evidence="11">1-deoxy-D-xylulose-5-phosphate synthase</fullName>
        <ecNumber evidence="11">2.2.1.7</ecNumber>
    </recommendedName>
    <alternativeName>
        <fullName evidence="11">1-deoxyxylulose-5-phosphate synthase</fullName>
        <shortName evidence="11">DXP synthase</shortName>
        <shortName evidence="11">DXPS</shortName>
    </alternativeName>
</protein>
<organism evidence="14 15">
    <name type="scientific">Pectobacterium polonicum</name>
    <dbReference type="NCBI Taxonomy" id="2485124"/>
    <lineage>
        <taxon>Bacteria</taxon>
        <taxon>Pseudomonadati</taxon>
        <taxon>Pseudomonadota</taxon>
        <taxon>Gammaproteobacteria</taxon>
        <taxon>Enterobacterales</taxon>
        <taxon>Pectobacteriaceae</taxon>
        <taxon>Pectobacterium</taxon>
    </lineage>
</organism>
<dbReference type="GO" id="GO:0000287">
    <property type="term" value="F:magnesium ion binding"/>
    <property type="evidence" value="ECO:0007669"/>
    <property type="project" value="UniProtKB-UniRule"/>
</dbReference>
<dbReference type="InterPro" id="IPR033248">
    <property type="entry name" value="Transketolase_C"/>
</dbReference>
<dbReference type="KEGG" id="ppoo:LW347_05780"/>
<keyword evidence="9 11" id="KW-0414">Isoprene biosynthesis</keyword>
<keyword evidence="7 11" id="KW-0784">Thiamine biosynthesis</keyword>
<keyword evidence="4 11" id="KW-0808">Transferase</keyword>
<comment type="catalytic activity">
    <reaction evidence="11">
        <text>D-glyceraldehyde 3-phosphate + pyruvate + H(+) = 1-deoxy-D-xylulose 5-phosphate + CO2</text>
        <dbReference type="Rhea" id="RHEA:12605"/>
        <dbReference type="ChEBI" id="CHEBI:15361"/>
        <dbReference type="ChEBI" id="CHEBI:15378"/>
        <dbReference type="ChEBI" id="CHEBI:16526"/>
        <dbReference type="ChEBI" id="CHEBI:57792"/>
        <dbReference type="ChEBI" id="CHEBI:59776"/>
        <dbReference type="EC" id="2.2.1.7"/>
    </reaction>
</comment>
<evidence type="ECO:0000256" key="5">
    <source>
        <dbReference type="ARBA" id="ARBA00022723"/>
    </source>
</evidence>
<accession>A0AAE9T3K5</accession>
<dbReference type="EMBL" id="CP090065">
    <property type="protein sequence ID" value="UVO09474.1"/>
    <property type="molecule type" value="Genomic_DNA"/>
</dbReference>
<evidence type="ECO:0000256" key="2">
    <source>
        <dbReference type="ARBA" id="ARBA00011081"/>
    </source>
</evidence>
<keyword evidence="16" id="KW-1185">Reference proteome</keyword>
<dbReference type="Gene3D" id="3.40.50.920">
    <property type="match status" value="1"/>
</dbReference>
<dbReference type="EC" id="2.2.1.7" evidence="11"/>
<feature type="binding site" evidence="11">
    <location>
        <position position="181"/>
    </location>
    <ligand>
        <name>Mg(2+)</name>
        <dbReference type="ChEBI" id="CHEBI:18420"/>
    </ligand>
</feature>
<dbReference type="InterPro" id="IPR005475">
    <property type="entry name" value="Transketolase-like_Pyr-bd"/>
</dbReference>
<dbReference type="SUPFAM" id="SSF52518">
    <property type="entry name" value="Thiamin diphosphate-binding fold (THDP-binding)"/>
    <property type="match status" value="2"/>
</dbReference>
<feature type="binding site" evidence="11">
    <location>
        <position position="181"/>
    </location>
    <ligand>
        <name>thiamine diphosphate</name>
        <dbReference type="ChEBI" id="CHEBI:58937"/>
    </ligand>
</feature>
<feature type="binding site" evidence="11">
    <location>
        <position position="152"/>
    </location>
    <ligand>
        <name>Mg(2+)</name>
        <dbReference type="ChEBI" id="CHEBI:18420"/>
    </ligand>
</feature>
<evidence type="ECO:0000259" key="12">
    <source>
        <dbReference type="SMART" id="SM00861"/>
    </source>
</evidence>
<keyword evidence="8 11" id="KW-0786">Thiamine pyrophosphate</keyword>
<comment type="cofactor">
    <cofactor evidence="11">
        <name>Mg(2+)</name>
        <dbReference type="ChEBI" id="CHEBI:18420"/>
    </cofactor>
    <text evidence="11">Binds 1 Mg(2+) ion per subunit.</text>
</comment>
<dbReference type="PROSITE" id="PS00802">
    <property type="entry name" value="TRANSKETOLASE_2"/>
    <property type="match status" value="1"/>
</dbReference>
<dbReference type="PANTHER" id="PTHR43322">
    <property type="entry name" value="1-D-DEOXYXYLULOSE 5-PHOSPHATE SYNTHASE-RELATED"/>
    <property type="match status" value="1"/>
</dbReference>
<dbReference type="Pfam" id="PF13292">
    <property type="entry name" value="DXP_synthase_N"/>
    <property type="match status" value="1"/>
</dbReference>
<keyword evidence="6 11" id="KW-0460">Magnesium</keyword>
<dbReference type="InterPro" id="IPR049557">
    <property type="entry name" value="Transketolase_CS"/>
</dbReference>
<name>A0AAE9T3K5_9GAMM</name>
<comment type="function">
    <text evidence="10 11">Catalyzes the acyloin condensation reaction between C atoms 2 and 3 of pyruvate and glyceraldehyde 3-phosphate to yield 1-deoxy-D-xylulose-5-phosphate (DXP).</text>
</comment>
<feature type="binding site" evidence="11">
    <location>
        <position position="80"/>
    </location>
    <ligand>
        <name>thiamine diphosphate</name>
        <dbReference type="ChEBI" id="CHEBI:58937"/>
    </ligand>
</feature>
<sequence>MSFDTAKYPTLALVETPDELRLLPKESLPALCDELRQYLLDSVSRSSGHFASGLGTVELTVALHYVYNTPFDHLVWDVGHQAYPHKILTGRRDRISTIRQKGGLHPFPWRDESEYDVLSVGHSSTSISAGLGMAVAAEREGKGRRTVCVIGDGAITAGMAFEAMNHAGDIKSDLLVVLNDNEMSISENVGALNNHLAQLLSGKLYASLREGGKKVLSGLPPIKELVKRTEEHLKGMVVPGTLFEELGFNYIGPVDGHDVQALAHTLKNMRNLKGPQLLHIMTKKGKGYAPAEQDPISWHAVPKFDPASGTLPKSKEGAQPTYSKIFGQWLQETAAKDSKLMAVTPAMREGSGMVQFSRDYPQQYFDVAIAEQHAVTFAAGLAVGGYHPVVAIYSTFLQRAYDQVIHDVAIQNLPVLFAIDRGGIVGADGQTHQGAFDLSFLRCIPNMVIMTPSDENECRQMLHTGYHYQKGPTAVRYPRGNGTGTELTPLSELPIGKGVVRRQGETIAILNFGTLLPEAQIAAEKLNATLVDMRFVKPLDEALLEELAQSHSTFVTLEENAVMGGAGSGVNEFLMAKRLAISVLNIGLPDVFIPQGSQEEIRADFDLDAAGIERKIIQWTK</sequence>
<dbReference type="Proteomes" id="UP001463408">
    <property type="component" value="Unassembled WGS sequence"/>
</dbReference>
<dbReference type="InterPro" id="IPR005477">
    <property type="entry name" value="Dxylulose-5-P_synthase"/>
</dbReference>
<evidence type="ECO:0000313" key="15">
    <source>
        <dbReference type="Proteomes" id="UP001059272"/>
    </source>
</evidence>
<dbReference type="HAMAP" id="MF_00315">
    <property type="entry name" value="DXP_synth"/>
    <property type="match status" value="1"/>
</dbReference>
<feature type="binding site" evidence="11">
    <location>
        <position position="288"/>
    </location>
    <ligand>
        <name>thiamine diphosphate</name>
        <dbReference type="ChEBI" id="CHEBI:58937"/>
    </ligand>
</feature>
<dbReference type="InterPro" id="IPR029061">
    <property type="entry name" value="THDP-binding"/>
</dbReference>
<dbReference type="NCBIfam" id="TIGR00204">
    <property type="entry name" value="dxs"/>
    <property type="match status" value="1"/>
</dbReference>
<feature type="binding site" evidence="11">
    <location>
        <begin position="153"/>
        <end position="154"/>
    </location>
    <ligand>
        <name>thiamine diphosphate</name>
        <dbReference type="ChEBI" id="CHEBI:58937"/>
    </ligand>
</feature>
<dbReference type="NCBIfam" id="NF003933">
    <property type="entry name" value="PRK05444.2-2"/>
    <property type="match status" value="1"/>
</dbReference>
<reference evidence="13 16" key="2">
    <citation type="submission" date="2024-06" db="EMBL/GenBank/DDBJ databases">
        <title>Pangenomics to understand the prophage dynamics in the radiating lineages of P. brasiliense.</title>
        <authorList>
            <person name="Pardeshi L.A."/>
            <person name="Van Duivenbode I."/>
            <person name="Jonkheer E.M."/>
            <person name="Pel M.J.C."/>
            <person name="Kupczok A."/>
            <person name="De Ridder D."/>
            <person name="Smit S."/>
            <person name="Van Der Lee T.J."/>
        </authorList>
    </citation>
    <scope>NUCLEOTIDE SEQUENCE [LARGE SCALE GENOMIC DNA]</scope>
    <source>
        <strain evidence="13 16">PD 8607</strain>
    </source>
</reference>
<dbReference type="Proteomes" id="UP001059272">
    <property type="component" value="Chromosome"/>
</dbReference>